<evidence type="ECO:0008006" key="4">
    <source>
        <dbReference type="Google" id="ProtNLM"/>
    </source>
</evidence>
<organism evidence="2 3">
    <name type="scientific">Bailinhaonella thermotolerans</name>
    <dbReference type="NCBI Taxonomy" id="1070861"/>
    <lineage>
        <taxon>Bacteria</taxon>
        <taxon>Bacillati</taxon>
        <taxon>Actinomycetota</taxon>
        <taxon>Actinomycetes</taxon>
        <taxon>Streptosporangiales</taxon>
        <taxon>Streptosporangiaceae</taxon>
        <taxon>Bailinhaonella</taxon>
    </lineage>
</organism>
<dbReference type="SFLD" id="SFLDG01129">
    <property type="entry name" value="C1.5:_HAD__Beta-PGM__Phosphata"/>
    <property type="match status" value="1"/>
</dbReference>
<dbReference type="PANTHER" id="PTHR43316">
    <property type="entry name" value="HYDROLASE, HALOACID DELAHOGENASE-RELATED"/>
    <property type="match status" value="1"/>
</dbReference>
<reference evidence="2 3" key="1">
    <citation type="submission" date="2018-09" db="EMBL/GenBank/DDBJ databases">
        <title>YIM 75507 draft genome.</title>
        <authorList>
            <person name="Tang S."/>
            <person name="Feng Y."/>
        </authorList>
    </citation>
    <scope>NUCLEOTIDE SEQUENCE [LARGE SCALE GENOMIC DNA]</scope>
    <source>
        <strain evidence="2 3">YIM 75507</strain>
    </source>
</reference>
<dbReference type="InterPro" id="IPR023214">
    <property type="entry name" value="HAD_sf"/>
</dbReference>
<proteinExistence type="predicted"/>
<dbReference type="InterPro" id="IPR023198">
    <property type="entry name" value="PGP-like_dom2"/>
</dbReference>
<comment type="caution">
    <text evidence="2">The sequence shown here is derived from an EMBL/GenBank/DDBJ whole genome shotgun (WGS) entry which is preliminary data.</text>
</comment>
<dbReference type="SUPFAM" id="SSF56784">
    <property type="entry name" value="HAD-like"/>
    <property type="match status" value="1"/>
</dbReference>
<dbReference type="InterPro" id="IPR036412">
    <property type="entry name" value="HAD-like_sf"/>
</dbReference>
<dbReference type="AlphaFoldDB" id="A0A3A4A667"/>
<evidence type="ECO:0000256" key="1">
    <source>
        <dbReference type="ARBA" id="ARBA00022801"/>
    </source>
</evidence>
<keyword evidence="1" id="KW-0378">Hydrolase</keyword>
<dbReference type="Gene3D" id="1.10.150.240">
    <property type="entry name" value="Putative phosphatase, domain 2"/>
    <property type="match status" value="1"/>
</dbReference>
<keyword evidence="3" id="KW-1185">Reference proteome</keyword>
<sequence length="287" mass="31741">MCADGWCGPEGWSRSGRTISPGRNGPPFAHTQKQIERARKNALLRSRPMSHSVIVFDGDDTLWECQRHFDEARAAVADYVSGLGLDADLWRQLQHDLDLDLVATRGMDRRRFPLSCELALEQVSHQVGRLVRDQDRYRVGELADRAHIAPVQLLPGVAEALARAAQSAPLMLLTCADPTVQRRRIYNSGLMRHFQGVRICPDKHAGIFASLMHDLQADRAHSWSIGNSEASDIVPALQAGMNAAWVPRGTWAHDLRPPAYRPTAPAGLSLRAEDLSAAVDLVLERLG</sequence>
<dbReference type="GO" id="GO:0016787">
    <property type="term" value="F:hydrolase activity"/>
    <property type="evidence" value="ECO:0007669"/>
    <property type="project" value="UniProtKB-KW"/>
</dbReference>
<dbReference type="Proteomes" id="UP000265768">
    <property type="component" value="Unassembled WGS sequence"/>
</dbReference>
<gene>
    <name evidence="2" type="ORF">D5H75_38500</name>
</gene>
<dbReference type="InterPro" id="IPR051540">
    <property type="entry name" value="S-2-haloacid_dehalogenase"/>
</dbReference>
<dbReference type="EMBL" id="QZEY01000027">
    <property type="protein sequence ID" value="RJL21107.1"/>
    <property type="molecule type" value="Genomic_DNA"/>
</dbReference>
<evidence type="ECO:0000313" key="2">
    <source>
        <dbReference type="EMBL" id="RJL21107.1"/>
    </source>
</evidence>
<dbReference type="Pfam" id="PF13242">
    <property type="entry name" value="Hydrolase_like"/>
    <property type="match status" value="1"/>
</dbReference>
<name>A0A3A4A667_9ACTN</name>
<protein>
    <recommendedName>
        <fullName evidence="4">HAD family hydrolase</fullName>
    </recommendedName>
</protein>
<accession>A0A3A4A667</accession>
<evidence type="ECO:0000313" key="3">
    <source>
        <dbReference type="Proteomes" id="UP000265768"/>
    </source>
</evidence>
<dbReference type="PANTHER" id="PTHR43316:SF8">
    <property type="entry name" value="HAD FAMILY HYDROLASE"/>
    <property type="match status" value="1"/>
</dbReference>
<dbReference type="SFLD" id="SFLDS00003">
    <property type="entry name" value="Haloacid_Dehalogenase"/>
    <property type="match status" value="1"/>
</dbReference>
<dbReference type="Gene3D" id="3.40.50.1000">
    <property type="entry name" value="HAD superfamily/HAD-like"/>
    <property type="match status" value="1"/>
</dbReference>